<dbReference type="InterPro" id="IPR000392">
    <property type="entry name" value="NifH/frxC"/>
</dbReference>
<keyword evidence="8" id="KW-0560">Oxidoreductase</keyword>
<keyword evidence="3 8" id="KW-0479">Metal-binding</keyword>
<evidence type="ECO:0000256" key="3">
    <source>
        <dbReference type="ARBA" id="ARBA00022723"/>
    </source>
</evidence>
<evidence type="ECO:0000256" key="8">
    <source>
        <dbReference type="RuleBase" id="RU003688"/>
    </source>
</evidence>
<dbReference type="Gene3D" id="3.40.50.300">
    <property type="entry name" value="P-loop containing nucleotide triphosphate hydrolases"/>
    <property type="match status" value="1"/>
</dbReference>
<sequence length="804" mass="87385">MQIAFYGKGGIGKSTVSANLSAALVESGKRILQVGCDPKSDSTRLLLGGRKIPTVLDYLRKTSPDKQSLEGLLFRGFKGAACVETGGPKPGVGCAGRGILSSFEALARLGIRDVPLDIVLYDVLGDVVCGGFAVPLRSEYADAVFLVTSGEFMAIYAANNILRGIKNFEDSAPRVAGIILNSRGLEAEDQRISAFSKAVGLPVVASIPRSEIFSRAEKAGKTLIEAFPESENAEIFRELARHVEKIVKDRSLLYHARPLEDGELEELVLGRSPEDSASIFMQGELEKEVGCESGFEEEAGCEGGFEEETGHEDGAINEPEEYLCETWGDCKGKACKGEAGDASSSGNLSCSDSPRVKPASGKEKVPVSGPSGSGPVMLKAPLYGCAFAGAVTATFQVNGALTVLHGPRSCAHIISDALASSFLRSGSFKKTGVKGFEEQALPGLLSVDMEEEDIIFGGLEKLSCRMEEALASGRKLLFVVSTCPSGIIGDDIEKAVLKMKRLYPEARIFPIPVDGNITGDFSYGFFEGCKKVAELINPEVGPEEGLVNIIGERNFSPRDEENFRIIEKLLEGLGLRVNCRFLSRADLSSIRDFKKARLNLLAYNSLENRMLRDYLSENLGLDFFEHPFPVGFRDSSQWVKALAKSLTPEHDPGPFLEAREQIYRAELRKYSPYLEGKKVLVVSYSQDIGWVLDTVRDLGMELVKVGIRASSFGKDKQLDPLPDDIPLVKNYTDLQRAEDIKCLKPDLVLSGYAPLIPEEDVHCDTIPFSPKVGFMSGLELAKRWSTLLRLPVVEGWKCDGGGEE</sequence>
<dbReference type="Gene3D" id="3.40.50.1980">
    <property type="entry name" value="Nitrogenase molybdenum iron protein domain"/>
    <property type="match status" value="1"/>
</dbReference>
<evidence type="ECO:0000256" key="4">
    <source>
        <dbReference type="ARBA" id="ARBA00022741"/>
    </source>
</evidence>
<dbReference type="Pfam" id="PF00142">
    <property type="entry name" value="Fer4_NifH"/>
    <property type="match status" value="1"/>
</dbReference>
<dbReference type="GO" id="GO:0016491">
    <property type="term" value="F:oxidoreductase activity"/>
    <property type="evidence" value="ECO:0007669"/>
    <property type="project" value="UniProtKB-KW"/>
</dbReference>
<evidence type="ECO:0000256" key="7">
    <source>
        <dbReference type="ARBA" id="ARBA00023014"/>
    </source>
</evidence>
<dbReference type="InterPro" id="IPR027417">
    <property type="entry name" value="P-loop_NTPase"/>
</dbReference>
<dbReference type="Pfam" id="PF00148">
    <property type="entry name" value="Oxidored_nitro"/>
    <property type="match status" value="1"/>
</dbReference>
<dbReference type="PRINTS" id="PR00091">
    <property type="entry name" value="NITROGNASEII"/>
</dbReference>
<dbReference type="GO" id="GO:0051539">
    <property type="term" value="F:4 iron, 4 sulfur cluster binding"/>
    <property type="evidence" value="ECO:0007669"/>
    <property type="project" value="UniProtKB-KW"/>
</dbReference>
<dbReference type="PANTHER" id="PTHR42864:SF2">
    <property type="entry name" value="LIGHT-INDEPENDENT PROTOCHLOROPHYLLIDE REDUCTASE IRON-SULFUR ATP-BINDING PROTEIN"/>
    <property type="match status" value="1"/>
</dbReference>
<dbReference type="STRING" id="1434111.MSLAZ_2386"/>
<gene>
    <name evidence="11" type="ORF">MSLAZ_2386</name>
</gene>
<dbReference type="EMBL" id="CP009515">
    <property type="protein sequence ID" value="AKB75647.1"/>
    <property type="molecule type" value="Genomic_DNA"/>
</dbReference>
<dbReference type="InterPro" id="IPR030655">
    <property type="entry name" value="NifH/chlL_CS"/>
</dbReference>
<keyword evidence="7 8" id="KW-0411">Iron-sulfur</keyword>
<evidence type="ECO:0000313" key="12">
    <source>
        <dbReference type="Proteomes" id="UP000033072"/>
    </source>
</evidence>
<keyword evidence="6 8" id="KW-0408">Iron</keyword>
<feature type="domain" description="Nitrogenase/oxidoreductase component 1" evidence="10">
    <location>
        <begin position="385"/>
        <end position="788"/>
    </location>
</feature>
<dbReference type="GeneID" id="24807214"/>
<dbReference type="GO" id="GO:0005524">
    <property type="term" value="F:ATP binding"/>
    <property type="evidence" value="ECO:0007669"/>
    <property type="project" value="UniProtKB-KW"/>
</dbReference>
<dbReference type="PROSITE" id="PS00692">
    <property type="entry name" value="NIFH_FRXC_2"/>
    <property type="match status" value="1"/>
</dbReference>
<keyword evidence="5 8" id="KW-0067">ATP-binding</keyword>
<feature type="compositionally biased region" description="Polar residues" evidence="9">
    <location>
        <begin position="342"/>
        <end position="352"/>
    </location>
</feature>
<evidence type="ECO:0000256" key="6">
    <source>
        <dbReference type="ARBA" id="ARBA00023004"/>
    </source>
</evidence>
<evidence type="ECO:0000256" key="9">
    <source>
        <dbReference type="SAM" id="MobiDB-lite"/>
    </source>
</evidence>
<dbReference type="Gene3D" id="3.40.50.12380">
    <property type="entry name" value="Nitrogenase MoFe cofactor biosynthesis protein NifE, C-terminal"/>
    <property type="match status" value="1"/>
</dbReference>
<dbReference type="PANTHER" id="PTHR42864">
    <property type="entry name" value="LIGHT-INDEPENDENT PROTOCHLOROPHYLLIDE REDUCTASE IRON-SULFUR ATP-BINDING PROTEIN"/>
    <property type="match status" value="1"/>
</dbReference>
<proteinExistence type="inferred from homology"/>
<dbReference type="AlphaFoldDB" id="A0A0E3S832"/>
<dbReference type="CDD" id="cd02040">
    <property type="entry name" value="NifH"/>
    <property type="match status" value="1"/>
</dbReference>
<dbReference type="HOGENOM" id="CLU_378090_0_0_2"/>
<dbReference type="SUPFAM" id="SSF53807">
    <property type="entry name" value="Helical backbone' metal receptor"/>
    <property type="match status" value="1"/>
</dbReference>
<keyword evidence="12" id="KW-1185">Reference proteome</keyword>
<dbReference type="PATRIC" id="fig|1434111.4.peg.3177"/>
<evidence type="ECO:0000256" key="1">
    <source>
        <dbReference type="ARBA" id="ARBA00001966"/>
    </source>
</evidence>
<comment type="cofactor">
    <cofactor evidence="1">
        <name>[4Fe-4S] cluster</name>
        <dbReference type="ChEBI" id="CHEBI:49883"/>
    </cofactor>
</comment>
<dbReference type="Proteomes" id="UP000033072">
    <property type="component" value="Chromosome"/>
</dbReference>
<dbReference type="SUPFAM" id="SSF52540">
    <property type="entry name" value="P-loop containing nucleoside triphosphate hydrolases"/>
    <property type="match status" value="1"/>
</dbReference>
<dbReference type="KEGG" id="mls:MSLAZ_2386"/>
<dbReference type="InterPro" id="IPR000510">
    <property type="entry name" value="Nase/OxRdtase_comp1"/>
</dbReference>
<evidence type="ECO:0000256" key="5">
    <source>
        <dbReference type="ARBA" id="ARBA00022840"/>
    </source>
</evidence>
<dbReference type="PROSITE" id="PS51026">
    <property type="entry name" value="NIFH_FRXC_3"/>
    <property type="match status" value="1"/>
</dbReference>
<dbReference type="GO" id="GO:0046872">
    <property type="term" value="F:metal ion binding"/>
    <property type="evidence" value="ECO:0007669"/>
    <property type="project" value="UniProtKB-KW"/>
</dbReference>
<comment type="similarity">
    <text evidence="2 8">Belongs to the NifH/BchL/ChlL family.</text>
</comment>
<evidence type="ECO:0000313" key="11">
    <source>
        <dbReference type="EMBL" id="AKB75647.1"/>
    </source>
</evidence>
<feature type="region of interest" description="Disordered" evidence="9">
    <location>
        <begin position="339"/>
        <end position="371"/>
    </location>
</feature>
<organism evidence="11 12">
    <name type="scientific">Methanosarcina lacustris Z-7289</name>
    <dbReference type="NCBI Taxonomy" id="1434111"/>
    <lineage>
        <taxon>Archaea</taxon>
        <taxon>Methanobacteriati</taxon>
        <taxon>Methanobacteriota</taxon>
        <taxon>Stenosarchaea group</taxon>
        <taxon>Methanomicrobia</taxon>
        <taxon>Methanosarcinales</taxon>
        <taxon>Methanosarcinaceae</taxon>
        <taxon>Methanosarcina</taxon>
    </lineage>
</organism>
<name>A0A0E3S832_9EURY</name>
<protein>
    <submittedName>
        <fullName evidence="11">Nitrogenase (Molybdenum-iron) reductase and maturation protein NifH</fullName>
    </submittedName>
</protein>
<keyword evidence="4 8" id="KW-0547">Nucleotide-binding</keyword>
<accession>A0A0E3S832</accession>
<evidence type="ECO:0000259" key="10">
    <source>
        <dbReference type="Pfam" id="PF00148"/>
    </source>
</evidence>
<dbReference type="PROSITE" id="PS00746">
    <property type="entry name" value="NIFH_FRXC_1"/>
    <property type="match status" value="1"/>
</dbReference>
<keyword evidence="8" id="KW-0004">4Fe-4S</keyword>
<dbReference type="RefSeq" id="WP_232308562.1">
    <property type="nucleotide sequence ID" value="NZ_CP009515.1"/>
</dbReference>
<evidence type="ECO:0000256" key="2">
    <source>
        <dbReference type="ARBA" id="ARBA00005504"/>
    </source>
</evidence>
<reference evidence="11 12" key="1">
    <citation type="submission" date="2014-07" db="EMBL/GenBank/DDBJ databases">
        <title>Methanogenic archaea and the global carbon cycle.</title>
        <authorList>
            <person name="Henriksen J.R."/>
            <person name="Luke J."/>
            <person name="Reinhart S."/>
            <person name="Benedict M.N."/>
            <person name="Youngblut N.D."/>
            <person name="Metcalf M.E."/>
            <person name="Whitaker R.J."/>
            <person name="Metcalf W.W."/>
        </authorList>
    </citation>
    <scope>NUCLEOTIDE SEQUENCE [LARGE SCALE GENOMIC DNA]</scope>
    <source>
        <strain evidence="11 12">Z-7289</strain>
    </source>
</reference>